<dbReference type="SUPFAM" id="SSF54909">
    <property type="entry name" value="Dimeric alpha+beta barrel"/>
    <property type="match status" value="1"/>
</dbReference>
<dbReference type="KEGG" id="kbs:EPA93_01625"/>
<evidence type="ECO:0000259" key="1">
    <source>
        <dbReference type="Pfam" id="PF11695"/>
    </source>
</evidence>
<feature type="domain" description="DUF3291" evidence="1">
    <location>
        <begin position="4"/>
        <end position="142"/>
    </location>
</feature>
<dbReference type="OrthoDB" id="2376237at2"/>
<accession>A0A4P6JI79</accession>
<name>A0A4P6JI79_KTERU</name>
<dbReference type="Proteomes" id="UP000290365">
    <property type="component" value="Chromosome"/>
</dbReference>
<evidence type="ECO:0000313" key="2">
    <source>
        <dbReference type="EMBL" id="QBD74759.1"/>
    </source>
</evidence>
<protein>
    <submittedName>
        <fullName evidence="2">DUF3291 domain-containing protein</fullName>
    </submittedName>
</protein>
<dbReference type="EMBL" id="CP035758">
    <property type="protein sequence ID" value="QBD74759.1"/>
    <property type="molecule type" value="Genomic_DNA"/>
</dbReference>
<proteinExistence type="predicted"/>
<dbReference type="Pfam" id="PF11695">
    <property type="entry name" value="DUF3291"/>
    <property type="match status" value="1"/>
</dbReference>
<sequence length="161" mass="18244">MYHIAQVNVAYTLAPLNDPLLADFAAKLDPIYALAEESPGFIWRPKAELFTAAEAAHLPVDERLFATISVWSSLEALKAFVYKSEHAQVMRRRREWFKRLQGPYVALWWVPEGHRPGLAEVKERMEYLRAHGPSSFAFTFAQPFPAPDLLSGTAREATKSN</sequence>
<dbReference type="AlphaFoldDB" id="A0A4P6JI79"/>
<gene>
    <name evidence="2" type="ORF">EPA93_01625</name>
</gene>
<dbReference type="InterPro" id="IPR021708">
    <property type="entry name" value="DUF3291"/>
</dbReference>
<dbReference type="RefSeq" id="WP_129885358.1">
    <property type="nucleotide sequence ID" value="NZ_CP035758.1"/>
</dbReference>
<evidence type="ECO:0000313" key="3">
    <source>
        <dbReference type="Proteomes" id="UP000290365"/>
    </source>
</evidence>
<reference evidence="2 3" key="1">
    <citation type="submission" date="2019-01" db="EMBL/GenBank/DDBJ databases">
        <title>Ktedonosporobacter rubrisoli SCAWS-G2.</title>
        <authorList>
            <person name="Huang Y."/>
            <person name="Yan B."/>
        </authorList>
    </citation>
    <scope>NUCLEOTIDE SEQUENCE [LARGE SCALE GENOMIC DNA]</scope>
    <source>
        <strain evidence="2 3">SCAWS-G2</strain>
    </source>
</reference>
<keyword evidence="3" id="KW-1185">Reference proteome</keyword>
<dbReference type="InterPro" id="IPR011008">
    <property type="entry name" value="Dimeric_a/b-barrel"/>
</dbReference>
<organism evidence="2 3">
    <name type="scientific">Ktedonosporobacter rubrisoli</name>
    <dbReference type="NCBI Taxonomy" id="2509675"/>
    <lineage>
        <taxon>Bacteria</taxon>
        <taxon>Bacillati</taxon>
        <taxon>Chloroflexota</taxon>
        <taxon>Ktedonobacteria</taxon>
        <taxon>Ktedonobacterales</taxon>
        <taxon>Ktedonosporobacteraceae</taxon>
        <taxon>Ktedonosporobacter</taxon>
    </lineage>
</organism>